<keyword evidence="2" id="KW-1185">Reference proteome</keyword>
<name>A0ACA9QS57_9GLOM</name>
<accession>A0ACA9QS57</accession>
<comment type="caution">
    <text evidence="1">The sequence shown here is derived from an EMBL/GenBank/DDBJ whole genome shotgun (WGS) entry which is preliminary data.</text>
</comment>
<dbReference type="Proteomes" id="UP000789702">
    <property type="component" value="Unassembled WGS sequence"/>
</dbReference>
<proteinExistence type="predicted"/>
<evidence type="ECO:0000313" key="2">
    <source>
        <dbReference type="Proteomes" id="UP000789702"/>
    </source>
</evidence>
<feature type="non-terminal residue" evidence="1">
    <location>
        <position position="56"/>
    </location>
</feature>
<sequence>SKKLRLPNKPLDEARCVCKELQLFYRKQRAVIKTLRDSFYAHCPTYTIYDTPIQTR</sequence>
<protein>
    <submittedName>
        <fullName evidence="1">2979_t:CDS:1</fullName>
    </submittedName>
</protein>
<reference evidence="1" key="1">
    <citation type="submission" date="2021-06" db="EMBL/GenBank/DDBJ databases">
        <authorList>
            <person name="Kallberg Y."/>
            <person name="Tangrot J."/>
            <person name="Rosling A."/>
        </authorList>
    </citation>
    <scope>NUCLEOTIDE SEQUENCE</scope>
    <source>
        <strain evidence="1">IL203A</strain>
    </source>
</reference>
<feature type="non-terminal residue" evidence="1">
    <location>
        <position position="1"/>
    </location>
</feature>
<evidence type="ECO:0000313" key="1">
    <source>
        <dbReference type="EMBL" id="CAG8764142.1"/>
    </source>
</evidence>
<gene>
    <name evidence="1" type="ORF">DHETER_LOCUS15461</name>
</gene>
<organism evidence="1 2">
    <name type="scientific">Dentiscutata heterogama</name>
    <dbReference type="NCBI Taxonomy" id="1316150"/>
    <lineage>
        <taxon>Eukaryota</taxon>
        <taxon>Fungi</taxon>
        <taxon>Fungi incertae sedis</taxon>
        <taxon>Mucoromycota</taxon>
        <taxon>Glomeromycotina</taxon>
        <taxon>Glomeromycetes</taxon>
        <taxon>Diversisporales</taxon>
        <taxon>Gigasporaceae</taxon>
        <taxon>Dentiscutata</taxon>
    </lineage>
</organism>
<dbReference type="EMBL" id="CAJVPU010052899">
    <property type="protein sequence ID" value="CAG8764142.1"/>
    <property type="molecule type" value="Genomic_DNA"/>
</dbReference>